<evidence type="ECO:0000313" key="12">
    <source>
        <dbReference type="EMBL" id="MBB6477168.1"/>
    </source>
</evidence>
<dbReference type="InterPro" id="IPR023366">
    <property type="entry name" value="ATP_synth_asu-like_sf"/>
</dbReference>
<feature type="domain" description="Lumazine-binding" evidence="11">
    <location>
        <begin position="1"/>
        <end position="96"/>
    </location>
</feature>
<keyword evidence="7 12" id="KW-0808">Transferase</keyword>
<dbReference type="EMBL" id="JACHHI010000001">
    <property type="protein sequence ID" value="MBB6477168.1"/>
    <property type="molecule type" value="Genomic_DNA"/>
</dbReference>
<dbReference type="AlphaFoldDB" id="A0A841R2U2"/>
<feature type="repeat" description="Lumazine-binding" evidence="10">
    <location>
        <begin position="97"/>
        <end position="193"/>
    </location>
</feature>
<dbReference type="Proteomes" id="UP000591941">
    <property type="component" value="Unassembled WGS sequence"/>
</dbReference>
<evidence type="ECO:0000256" key="5">
    <source>
        <dbReference type="ARBA" id="ARBA00013950"/>
    </source>
</evidence>
<dbReference type="OrthoDB" id="9788537at2"/>
<comment type="function">
    <text evidence="2">Catalyzes the dismutation of two molecules of 6,7-dimethyl-8-ribityllumazine, resulting in the formation of riboflavin and 5-amino-6-(D-ribitylamino)uracil.</text>
</comment>
<evidence type="ECO:0000256" key="7">
    <source>
        <dbReference type="ARBA" id="ARBA00022679"/>
    </source>
</evidence>
<comment type="catalytic activity">
    <reaction evidence="1">
        <text>2 6,7-dimethyl-8-(1-D-ribityl)lumazine + H(+) = 5-amino-6-(D-ribitylamino)uracil + riboflavin</text>
        <dbReference type="Rhea" id="RHEA:20772"/>
        <dbReference type="ChEBI" id="CHEBI:15378"/>
        <dbReference type="ChEBI" id="CHEBI:15934"/>
        <dbReference type="ChEBI" id="CHEBI:57986"/>
        <dbReference type="ChEBI" id="CHEBI:58201"/>
        <dbReference type="EC" id="2.5.1.9"/>
    </reaction>
</comment>
<keyword evidence="13" id="KW-1185">Reference proteome</keyword>
<dbReference type="GO" id="GO:0009231">
    <property type="term" value="P:riboflavin biosynthetic process"/>
    <property type="evidence" value="ECO:0007669"/>
    <property type="project" value="UniProtKB-KW"/>
</dbReference>
<dbReference type="EC" id="2.5.1.9" evidence="4 9"/>
<dbReference type="PANTHER" id="PTHR21098">
    <property type="entry name" value="RIBOFLAVIN SYNTHASE ALPHA CHAIN"/>
    <property type="match status" value="1"/>
</dbReference>
<evidence type="ECO:0000256" key="8">
    <source>
        <dbReference type="ARBA" id="ARBA00022737"/>
    </source>
</evidence>
<dbReference type="CDD" id="cd00402">
    <property type="entry name" value="Riboflavin_synthase_like"/>
    <property type="match status" value="1"/>
</dbReference>
<evidence type="ECO:0000256" key="2">
    <source>
        <dbReference type="ARBA" id="ARBA00002803"/>
    </source>
</evidence>
<evidence type="ECO:0000256" key="1">
    <source>
        <dbReference type="ARBA" id="ARBA00000968"/>
    </source>
</evidence>
<dbReference type="GO" id="GO:0004746">
    <property type="term" value="F:riboflavin synthase activity"/>
    <property type="evidence" value="ECO:0007669"/>
    <property type="project" value="UniProtKB-UniRule"/>
</dbReference>
<feature type="repeat" description="Lumazine-binding" evidence="10">
    <location>
        <begin position="1"/>
        <end position="96"/>
    </location>
</feature>
<proteinExistence type="predicted"/>
<comment type="caution">
    <text evidence="12">The sequence shown here is derived from an EMBL/GenBank/DDBJ whole genome shotgun (WGS) entry which is preliminary data.</text>
</comment>
<gene>
    <name evidence="12" type="ORF">HNR45_000190</name>
</gene>
<dbReference type="Pfam" id="PF00677">
    <property type="entry name" value="Lum_binding"/>
    <property type="match status" value="2"/>
</dbReference>
<dbReference type="InterPro" id="IPR017938">
    <property type="entry name" value="Riboflavin_synthase-like_b-brl"/>
</dbReference>
<feature type="domain" description="Lumazine-binding" evidence="11">
    <location>
        <begin position="97"/>
        <end position="193"/>
    </location>
</feature>
<keyword evidence="8" id="KW-0677">Repeat</keyword>
<name>A0A841R2U2_9FIRM</name>
<evidence type="ECO:0000256" key="9">
    <source>
        <dbReference type="NCBIfam" id="TIGR00187"/>
    </source>
</evidence>
<dbReference type="PROSITE" id="PS51177">
    <property type="entry name" value="LUMAZINE_BIND"/>
    <property type="match status" value="2"/>
</dbReference>
<protein>
    <recommendedName>
        <fullName evidence="5 9">Riboflavin synthase</fullName>
        <ecNumber evidence="4 9">2.5.1.9</ecNumber>
    </recommendedName>
</protein>
<reference evidence="12 13" key="1">
    <citation type="submission" date="2020-08" db="EMBL/GenBank/DDBJ databases">
        <title>Genomic Encyclopedia of Type Strains, Phase IV (KMG-IV): sequencing the most valuable type-strain genomes for metagenomic binning, comparative biology and taxonomic classification.</title>
        <authorList>
            <person name="Goeker M."/>
        </authorList>
    </citation>
    <scope>NUCLEOTIDE SEQUENCE [LARGE SCALE GENOMIC DNA]</scope>
    <source>
        <strain evidence="12 13">DSM 21255</strain>
    </source>
</reference>
<evidence type="ECO:0000313" key="13">
    <source>
        <dbReference type="Proteomes" id="UP000591941"/>
    </source>
</evidence>
<dbReference type="Gene3D" id="2.40.30.20">
    <property type="match status" value="2"/>
</dbReference>
<dbReference type="InterPro" id="IPR026017">
    <property type="entry name" value="Lumazine-bd_dom"/>
</dbReference>
<sequence length="214" mass="23896">MFTGLIEQVGTIRRLERNGTSYLLTIAHLPWDEPLKAGDSVAVNGICLTTVDVQAQAFSATAMPETVQHSAMAKWQLGMHVNLERALSVNGRLHGHFVSGHIDGIGKVSQIRRDEIAHRIRVQVEPALLRHIIPKGSIALDGMSLTITETGKNYFEISIIPHTWQQTNTREYQNGSIVNIETDVLGKYIDHLLRSQKNTDENLQKILIQNGFLD</sequence>
<dbReference type="RefSeq" id="WP_159821934.1">
    <property type="nucleotide sequence ID" value="NZ_CABWNB010000001.1"/>
</dbReference>
<evidence type="ECO:0000256" key="4">
    <source>
        <dbReference type="ARBA" id="ARBA00012827"/>
    </source>
</evidence>
<dbReference type="FunFam" id="2.40.30.20:FF:000004">
    <property type="entry name" value="Riboflavin synthase, alpha subunit"/>
    <property type="match status" value="1"/>
</dbReference>
<dbReference type="PIRSF" id="PIRSF000498">
    <property type="entry name" value="Riboflavin_syn_A"/>
    <property type="match status" value="1"/>
</dbReference>
<evidence type="ECO:0000259" key="11">
    <source>
        <dbReference type="PROSITE" id="PS51177"/>
    </source>
</evidence>
<accession>A0A841R2U2</accession>
<dbReference type="NCBIfam" id="NF006767">
    <property type="entry name" value="PRK09289.1"/>
    <property type="match status" value="1"/>
</dbReference>
<comment type="pathway">
    <text evidence="3">Cofactor biosynthesis; riboflavin biosynthesis; riboflavin from 2-hydroxy-3-oxobutyl phosphate and 5-amino-6-(D-ribitylamino)uracil: step 2/2.</text>
</comment>
<dbReference type="SUPFAM" id="SSF63380">
    <property type="entry name" value="Riboflavin synthase domain-like"/>
    <property type="match status" value="2"/>
</dbReference>
<evidence type="ECO:0000256" key="3">
    <source>
        <dbReference type="ARBA" id="ARBA00004887"/>
    </source>
</evidence>
<evidence type="ECO:0000256" key="6">
    <source>
        <dbReference type="ARBA" id="ARBA00022619"/>
    </source>
</evidence>
<dbReference type="GeneID" id="93485479"/>
<evidence type="ECO:0000256" key="10">
    <source>
        <dbReference type="PROSITE-ProRule" id="PRU00524"/>
    </source>
</evidence>
<dbReference type="InterPro" id="IPR001783">
    <property type="entry name" value="Lumazine-bd"/>
</dbReference>
<dbReference type="PANTHER" id="PTHR21098:SF12">
    <property type="entry name" value="RIBOFLAVIN SYNTHASE"/>
    <property type="match status" value="1"/>
</dbReference>
<organism evidence="12 13">
    <name type="scientific">Negativicoccus succinicivorans</name>
    <dbReference type="NCBI Taxonomy" id="620903"/>
    <lineage>
        <taxon>Bacteria</taxon>
        <taxon>Bacillati</taxon>
        <taxon>Bacillota</taxon>
        <taxon>Negativicutes</taxon>
        <taxon>Veillonellales</taxon>
        <taxon>Veillonellaceae</taxon>
        <taxon>Negativicoccus</taxon>
    </lineage>
</organism>
<keyword evidence="6" id="KW-0686">Riboflavin biosynthesis</keyword>
<dbReference type="NCBIfam" id="TIGR00187">
    <property type="entry name" value="ribE"/>
    <property type="match status" value="1"/>
</dbReference>